<organism evidence="3 4">
    <name type="scientific">Blastococcus jejuensis</name>
    <dbReference type="NCBI Taxonomy" id="351224"/>
    <lineage>
        <taxon>Bacteria</taxon>
        <taxon>Bacillati</taxon>
        <taxon>Actinomycetota</taxon>
        <taxon>Actinomycetes</taxon>
        <taxon>Geodermatophilales</taxon>
        <taxon>Geodermatophilaceae</taxon>
        <taxon>Blastococcus</taxon>
    </lineage>
</organism>
<feature type="region of interest" description="Disordered" evidence="1">
    <location>
        <begin position="90"/>
        <end position="120"/>
    </location>
</feature>
<dbReference type="RefSeq" id="WP_344688335.1">
    <property type="nucleotide sequence ID" value="NZ_BAAAVV010000003.1"/>
</dbReference>
<feature type="domain" description="PEP-utilising enzyme mobile" evidence="2">
    <location>
        <begin position="152"/>
        <end position="216"/>
    </location>
</feature>
<dbReference type="SUPFAM" id="SSF52009">
    <property type="entry name" value="Phosphohistidine domain"/>
    <property type="match status" value="1"/>
</dbReference>
<accession>A0ABP6P2F7</accession>
<dbReference type="Proteomes" id="UP001499924">
    <property type="component" value="Unassembled WGS sequence"/>
</dbReference>
<gene>
    <name evidence="3" type="ORF">GCM10010531_16970</name>
</gene>
<keyword evidence="4" id="KW-1185">Reference proteome</keyword>
<dbReference type="Pfam" id="PF00391">
    <property type="entry name" value="PEP-utilizers"/>
    <property type="match status" value="1"/>
</dbReference>
<evidence type="ECO:0000256" key="1">
    <source>
        <dbReference type="SAM" id="MobiDB-lite"/>
    </source>
</evidence>
<feature type="compositionally biased region" description="Polar residues" evidence="1">
    <location>
        <begin position="1"/>
        <end position="12"/>
    </location>
</feature>
<evidence type="ECO:0000313" key="3">
    <source>
        <dbReference type="EMBL" id="GAA3165129.1"/>
    </source>
</evidence>
<dbReference type="InterPro" id="IPR036637">
    <property type="entry name" value="Phosphohistidine_dom_sf"/>
</dbReference>
<feature type="region of interest" description="Disordered" evidence="1">
    <location>
        <begin position="1"/>
        <end position="20"/>
    </location>
</feature>
<name>A0ABP6P2F7_9ACTN</name>
<evidence type="ECO:0000313" key="4">
    <source>
        <dbReference type="Proteomes" id="UP001499924"/>
    </source>
</evidence>
<evidence type="ECO:0000259" key="2">
    <source>
        <dbReference type="Pfam" id="PF00391"/>
    </source>
</evidence>
<comment type="caution">
    <text evidence="3">The sequence shown here is derived from an EMBL/GenBank/DDBJ whole genome shotgun (WGS) entry which is preliminary data.</text>
</comment>
<protein>
    <recommendedName>
        <fullName evidence="2">PEP-utilising enzyme mobile domain-containing protein</fullName>
    </recommendedName>
</protein>
<sequence length="241" mass="25799">MTDTSAPPTTEQGVVPDKWGGKAMTPTVEFFHSAVRKLVAERFAASGKSWEEAVEDPAMELTREDFERIEADMLATGYLFEYSAQVSFTEAPEKHKPEAGIGDSGNQPTDEEGRPIVGTGDNVFKARSDLTGTARFITTVEVVMEMLTEGVPEGTIAVIDDSGGTLTAPILEDFAGVVCMGGTIRSHLGILTREYNIPCLMAAELDGLADGDTVLVEYSKPAADAYAARDDAARARIIKTS</sequence>
<proteinExistence type="predicted"/>
<dbReference type="Gene3D" id="3.50.30.10">
    <property type="entry name" value="Phosphohistidine domain"/>
    <property type="match status" value="1"/>
</dbReference>
<dbReference type="EMBL" id="BAAAVV010000003">
    <property type="protein sequence ID" value="GAA3165129.1"/>
    <property type="molecule type" value="Genomic_DNA"/>
</dbReference>
<reference evidence="4" key="1">
    <citation type="journal article" date="2019" name="Int. J. Syst. Evol. Microbiol.">
        <title>The Global Catalogue of Microorganisms (GCM) 10K type strain sequencing project: providing services to taxonomists for standard genome sequencing and annotation.</title>
        <authorList>
            <consortium name="The Broad Institute Genomics Platform"/>
            <consortium name="The Broad Institute Genome Sequencing Center for Infectious Disease"/>
            <person name="Wu L."/>
            <person name="Ma J."/>
        </authorList>
    </citation>
    <scope>NUCLEOTIDE SEQUENCE [LARGE SCALE GENOMIC DNA]</scope>
    <source>
        <strain evidence="4">JCM 15614</strain>
    </source>
</reference>
<dbReference type="InterPro" id="IPR008279">
    <property type="entry name" value="PEP-util_enz_mobile_dom"/>
</dbReference>